<dbReference type="InterPro" id="IPR015500">
    <property type="entry name" value="Peptidase_S8_subtilisin-rel"/>
</dbReference>
<dbReference type="InterPro" id="IPR000209">
    <property type="entry name" value="Peptidase_S8/S53_dom"/>
</dbReference>
<dbReference type="GeneID" id="63737800"/>
<keyword evidence="10" id="KW-1185">Reference proteome</keyword>
<organism evidence="9 10">
    <name type="scientific">Metarhizium album (strain ARSEF 1941)</name>
    <dbReference type="NCBI Taxonomy" id="1081103"/>
    <lineage>
        <taxon>Eukaryota</taxon>
        <taxon>Fungi</taxon>
        <taxon>Dikarya</taxon>
        <taxon>Ascomycota</taxon>
        <taxon>Pezizomycotina</taxon>
        <taxon>Sordariomycetes</taxon>
        <taxon>Hypocreomycetidae</taxon>
        <taxon>Hypocreales</taxon>
        <taxon>Clavicipitaceae</taxon>
        <taxon>Metarhizium</taxon>
    </lineage>
</organism>
<feature type="signal peptide" evidence="7">
    <location>
        <begin position="1"/>
        <end position="16"/>
    </location>
</feature>
<feature type="domain" description="Peptidase S8/S53" evidence="8">
    <location>
        <begin position="67"/>
        <end position="304"/>
    </location>
</feature>
<proteinExistence type="inferred from homology"/>
<dbReference type="HOGENOM" id="CLU_011263_1_0_1"/>
<dbReference type="PRINTS" id="PR00723">
    <property type="entry name" value="SUBTILISIN"/>
</dbReference>
<dbReference type="STRING" id="1081103.A0A0B2WXW5"/>
<dbReference type="SUPFAM" id="SSF52743">
    <property type="entry name" value="Subtilisin-like"/>
    <property type="match status" value="1"/>
</dbReference>
<dbReference type="RefSeq" id="XP_040679949.1">
    <property type="nucleotide sequence ID" value="XM_040822144.1"/>
</dbReference>
<evidence type="ECO:0000313" key="9">
    <source>
        <dbReference type="EMBL" id="KHN98883.1"/>
    </source>
</evidence>
<gene>
    <name evidence="9" type="ORF">MAM_03345</name>
</gene>
<dbReference type="EMBL" id="AZHE01000006">
    <property type="protein sequence ID" value="KHN98883.1"/>
    <property type="molecule type" value="Genomic_DNA"/>
</dbReference>
<evidence type="ECO:0000256" key="5">
    <source>
        <dbReference type="PROSITE-ProRule" id="PRU01240"/>
    </source>
</evidence>
<dbReference type="Pfam" id="PF00082">
    <property type="entry name" value="Peptidase_S8"/>
    <property type="match status" value="1"/>
</dbReference>
<dbReference type="GO" id="GO:0006508">
    <property type="term" value="P:proteolysis"/>
    <property type="evidence" value="ECO:0007669"/>
    <property type="project" value="UniProtKB-KW"/>
</dbReference>
<keyword evidence="7" id="KW-0732">Signal</keyword>
<comment type="similarity">
    <text evidence="1 5 6">Belongs to the peptidase S8 family.</text>
</comment>
<dbReference type="Gene3D" id="3.40.50.200">
    <property type="entry name" value="Peptidase S8/S53 domain"/>
    <property type="match status" value="1"/>
</dbReference>
<dbReference type="PANTHER" id="PTHR43806">
    <property type="entry name" value="PEPTIDASE S8"/>
    <property type="match status" value="1"/>
</dbReference>
<keyword evidence="2 5" id="KW-0645">Protease</keyword>
<sequence length="324" mass="35079">MKASIVVATLSLLVSASPPERRFRQDAGWNIQAISHRHPPRKINGKYRDTGYLYNRWPEDKEFYAYVLDSGIRTTHHEFGDRAKNLWTAFQDADGRYEFEDVTGHGTHVAGIIASTTYGVAEQARVLSVKVLDANDEALVSEAIAGFNAAVKHIIEHGRQHRAVITHSGGAGWEYSAAWRTAVRGALEAPGGPILTVVSSGNDGANVDYTAPACLDEVISVGSMEMDWKISPTSNYGCQVDILAPGDRIKSLSHTADDDLVIMSGTSAAAPHVAAVALNAMAVFGKSSGQVSDFLRQTATRGRVRGILRDTPNLLVNNNNPVQW</sequence>
<protein>
    <submittedName>
        <fullName evidence="9">Subtilisin-like protease PR1F</fullName>
    </submittedName>
</protein>
<dbReference type="InterPro" id="IPR023828">
    <property type="entry name" value="Peptidase_S8_Ser-AS"/>
</dbReference>
<dbReference type="Proteomes" id="UP000030816">
    <property type="component" value="Unassembled WGS sequence"/>
</dbReference>
<dbReference type="PROSITE" id="PS00136">
    <property type="entry name" value="SUBTILASE_ASP"/>
    <property type="match status" value="1"/>
</dbReference>
<evidence type="ECO:0000256" key="7">
    <source>
        <dbReference type="SAM" id="SignalP"/>
    </source>
</evidence>
<evidence type="ECO:0000256" key="6">
    <source>
        <dbReference type="RuleBase" id="RU003355"/>
    </source>
</evidence>
<evidence type="ECO:0000256" key="2">
    <source>
        <dbReference type="ARBA" id="ARBA00022670"/>
    </source>
</evidence>
<feature type="active site" description="Charge relay system" evidence="5">
    <location>
        <position position="69"/>
    </location>
</feature>
<dbReference type="InterPro" id="IPR050131">
    <property type="entry name" value="Peptidase_S8_subtilisin-like"/>
</dbReference>
<feature type="active site" description="Charge relay system" evidence="5">
    <location>
        <position position="105"/>
    </location>
</feature>
<comment type="caution">
    <text evidence="9">The sequence shown here is derived from an EMBL/GenBank/DDBJ whole genome shotgun (WGS) entry which is preliminary data.</text>
</comment>
<reference evidence="9 10" key="1">
    <citation type="journal article" date="2014" name="Proc. Natl. Acad. Sci. U.S.A.">
        <title>Trajectory and genomic determinants of fungal-pathogen speciation and host adaptation.</title>
        <authorList>
            <person name="Hu X."/>
            <person name="Xiao G."/>
            <person name="Zheng P."/>
            <person name="Shang Y."/>
            <person name="Su Y."/>
            <person name="Zhang X."/>
            <person name="Liu X."/>
            <person name="Zhan S."/>
            <person name="St Leger R.J."/>
            <person name="Wang C."/>
        </authorList>
    </citation>
    <scope>NUCLEOTIDE SEQUENCE [LARGE SCALE GENOMIC DNA]</scope>
    <source>
        <strain evidence="9 10">ARSEF 1941</strain>
    </source>
</reference>
<name>A0A0B2WXW5_METAS</name>
<accession>A0A0B2WXW5</accession>
<dbReference type="PROSITE" id="PS00138">
    <property type="entry name" value="SUBTILASE_SER"/>
    <property type="match status" value="1"/>
</dbReference>
<dbReference type="InterPro" id="IPR036852">
    <property type="entry name" value="Peptidase_S8/S53_dom_sf"/>
</dbReference>
<keyword evidence="3 5" id="KW-0378">Hydrolase</keyword>
<keyword evidence="4 5" id="KW-0720">Serine protease</keyword>
<dbReference type="InterPro" id="IPR023827">
    <property type="entry name" value="Peptidase_S8_Asp-AS"/>
</dbReference>
<evidence type="ECO:0000313" key="10">
    <source>
        <dbReference type="Proteomes" id="UP000030816"/>
    </source>
</evidence>
<dbReference type="PANTHER" id="PTHR43806:SF11">
    <property type="entry name" value="CEREVISIN-RELATED"/>
    <property type="match status" value="1"/>
</dbReference>
<dbReference type="PROSITE" id="PS00137">
    <property type="entry name" value="SUBTILASE_HIS"/>
    <property type="match status" value="1"/>
</dbReference>
<evidence type="ECO:0000256" key="4">
    <source>
        <dbReference type="ARBA" id="ARBA00022825"/>
    </source>
</evidence>
<evidence type="ECO:0000256" key="1">
    <source>
        <dbReference type="ARBA" id="ARBA00011073"/>
    </source>
</evidence>
<dbReference type="InterPro" id="IPR022398">
    <property type="entry name" value="Peptidase_S8_His-AS"/>
</dbReference>
<dbReference type="GO" id="GO:0004252">
    <property type="term" value="F:serine-type endopeptidase activity"/>
    <property type="evidence" value="ECO:0007669"/>
    <property type="project" value="UniProtKB-UniRule"/>
</dbReference>
<feature type="active site" description="Charge relay system" evidence="5">
    <location>
        <position position="267"/>
    </location>
</feature>
<feature type="chain" id="PRO_5002081683" evidence="7">
    <location>
        <begin position="17"/>
        <end position="324"/>
    </location>
</feature>
<evidence type="ECO:0000259" key="8">
    <source>
        <dbReference type="Pfam" id="PF00082"/>
    </source>
</evidence>
<evidence type="ECO:0000256" key="3">
    <source>
        <dbReference type="ARBA" id="ARBA00022801"/>
    </source>
</evidence>
<dbReference type="OrthoDB" id="206201at2759"/>
<dbReference type="AlphaFoldDB" id="A0A0B2WXW5"/>
<dbReference type="PROSITE" id="PS51892">
    <property type="entry name" value="SUBTILASE"/>
    <property type="match status" value="1"/>
</dbReference>